<dbReference type="PANTHER" id="PTHR15666:SF1">
    <property type="entry name" value="COMM DOMAIN-CONTAINING PROTEIN 5"/>
    <property type="match status" value="1"/>
</dbReference>
<comment type="similarity">
    <text evidence="2">Belongs to the COMM domain-containing protein 5 family.</text>
</comment>
<organism evidence="4 5">
    <name type="scientific">Porites evermanni</name>
    <dbReference type="NCBI Taxonomy" id="104178"/>
    <lineage>
        <taxon>Eukaryota</taxon>
        <taxon>Metazoa</taxon>
        <taxon>Cnidaria</taxon>
        <taxon>Anthozoa</taxon>
        <taxon>Hexacorallia</taxon>
        <taxon>Scleractinia</taxon>
        <taxon>Fungiina</taxon>
        <taxon>Poritidae</taxon>
        <taxon>Porites</taxon>
    </lineage>
</organism>
<dbReference type="PROSITE" id="PS51269">
    <property type="entry name" value="COMM"/>
    <property type="match status" value="1"/>
</dbReference>
<accession>A0ABN8Q0S5</accession>
<dbReference type="EMBL" id="CALNXI010001083">
    <property type="protein sequence ID" value="CAH3154731.1"/>
    <property type="molecule type" value="Genomic_DNA"/>
</dbReference>
<dbReference type="PANTHER" id="PTHR15666">
    <property type="entry name" value="COMM DOMAIN CONTAINING PROTEIN 5"/>
    <property type="match status" value="1"/>
</dbReference>
<evidence type="ECO:0000256" key="2">
    <source>
        <dbReference type="ARBA" id="ARBA00093452"/>
    </source>
</evidence>
<dbReference type="Pfam" id="PF07258">
    <property type="entry name" value="COMM_domain"/>
    <property type="match status" value="1"/>
</dbReference>
<comment type="caution">
    <text evidence="4">The sequence shown here is derived from an EMBL/GenBank/DDBJ whole genome shotgun (WGS) entry which is preliminary data.</text>
</comment>
<dbReference type="InterPro" id="IPR017920">
    <property type="entry name" value="COMM"/>
</dbReference>
<dbReference type="Pfam" id="PF21672">
    <property type="entry name" value="COMM_HN"/>
    <property type="match status" value="1"/>
</dbReference>
<gene>
    <name evidence="4" type="ORF">PEVE_00001502</name>
</gene>
<feature type="domain" description="COMM" evidence="3">
    <location>
        <begin position="145"/>
        <end position="209"/>
    </location>
</feature>
<dbReference type="CDD" id="cd04753">
    <property type="entry name" value="Commd5_HCaRG"/>
    <property type="match status" value="1"/>
</dbReference>
<keyword evidence="5" id="KW-1185">Reference proteome</keyword>
<evidence type="ECO:0000313" key="4">
    <source>
        <dbReference type="EMBL" id="CAH3154731.1"/>
    </source>
</evidence>
<proteinExistence type="inferred from homology"/>
<evidence type="ECO:0000313" key="5">
    <source>
        <dbReference type="Proteomes" id="UP001159427"/>
    </source>
</evidence>
<evidence type="ECO:0000259" key="3">
    <source>
        <dbReference type="PROSITE" id="PS51269"/>
    </source>
</evidence>
<name>A0ABN8Q0S5_9CNID</name>
<reference evidence="4 5" key="1">
    <citation type="submission" date="2022-05" db="EMBL/GenBank/DDBJ databases">
        <authorList>
            <consortium name="Genoscope - CEA"/>
            <person name="William W."/>
        </authorList>
    </citation>
    <scope>NUCLEOTIDE SEQUENCE [LARGE SCALE GENOMIC DNA]</scope>
</reference>
<protein>
    <recommendedName>
        <fullName evidence="1">COMM domain-containing protein 5</fullName>
    </recommendedName>
</protein>
<dbReference type="InterPro" id="IPR037357">
    <property type="entry name" value="COMMD5"/>
</dbReference>
<dbReference type="Proteomes" id="UP001159427">
    <property type="component" value="Unassembled WGS sequence"/>
</dbReference>
<sequence>MARERASSGLPMMDDSLFVGPRIPDEIKRMIPHLTSIDKALFRKILQVIISVFEGKVPDDGLLQELQSDAVTEETLSSLYAGLYCLLRSALRLPQTSLKPDRFKSDLTELKVPGELIPDLSSIVFGEKRSAFDAAAVKNRNHLPSLDSLRWRVDVAISTSSLSRVLEPSVLMEMKLSDGKIHAFEVPLSKFHELRYNVAYVLKEMEEVEKKNILKIQD</sequence>
<evidence type="ECO:0000256" key="1">
    <source>
        <dbReference type="ARBA" id="ARBA00016556"/>
    </source>
</evidence>